<dbReference type="AlphaFoldDB" id="A0A849SJU5"/>
<keyword evidence="1" id="KW-0472">Membrane</keyword>
<evidence type="ECO:0000313" key="2">
    <source>
        <dbReference type="EMBL" id="NOT35672.1"/>
    </source>
</evidence>
<sequence length="169" mass="17963">MPDLIHARERGRVSTLLVAAIAVLALGAGLFAAYLNSRRTAPVVTERIVQPPAAAPLGAAESTIAGRPDVVERALESVAPLDSAALRARWVDEVKGLEVAMLTAPQHELLIRFANARACTCGCGFTLAGCRTYDPSCEISSPLVEALRDSIARGFLTHARGLRPRPRSL</sequence>
<evidence type="ECO:0000313" key="3">
    <source>
        <dbReference type="Proteomes" id="UP000580839"/>
    </source>
</evidence>
<dbReference type="EMBL" id="JABFRW010000210">
    <property type="protein sequence ID" value="NOT35672.1"/>
    <property type="molecule type" value="Genomic_DNA"/>
</dbReference>
<feature type="transmembrane region" description="Helical" evidence="1">
    <location>
        <begin position="12"/>
        <end position="35"/>
    </location>
</feature>
<comment type="caution">
    <text evidence="2">The sequence shown here is derived from an EMBL/GenBank/DDBJ whole genome shotgun (WGS) entry which is preliminary data.</text>
</comment>
<keyword evidence="1" id="KW-0812">Transmembrane</keyword>
<accession>A0A849SJU5</accession>
<name>A0A849SJU5_UNCEI</name>
<organism evidence="2 3">
    <name type="scientific">Eiseniibacteriota bacterium</name>
    <dbReference type="NCBI Taxonomy" id="2212470"/>
    <lineage>
        <taxon>Bacteria</taxon>
        <taxon>Candidatus Eiseniibacteriota</taxon>
    </lineage>
</organism>
<proteinExistence type="predicted"/>
<protein>
    <submittedName>
        <fullName evidence="2">Uncharacterized protein</fullName>
    </submittedName>
</protein>
<gene>
    <name evidence="2" type="ORF">HOP12_16145</name>
</gene>
<evidence type="ECO:0000256" key="1">
    <source>
        <dbReference type="SAM" id="Phobius"/>
    </source>
</evidence>
<keyword evidence="1" id="KW-1133">Transmembrane helix</keyword>
<reference evidence="2 3" key="1">
    <citation type="submission" date="2020-04" db="EMBL/GenBank/DDBJ databases">
        <title>Metagenomic profiling of ammonia- and methane-oxidizing microorganisms in a Dutch drinking water treatment plant.</title>
        <authorList>
            <person name="Poghosyan L."/>
            <person name="Leucker S."/>
        </authorList>
    </citation>
    <scope>NUCLEOTIDE SEQUENCE [LARGE SCALE GENOMIC DNA]</scope>
    <source>
        <strain evidence="2">S-RSF-IL-03</strain>
    </source>
</reference>
<dbReference type="Proteomes" id="UP000580839">
    <property type="component" value="Unassembled WGS sequence"/>
</dbReference>